<evidence type="ECO:0000256" key="8">
    <source>
        <dbReference type="ARBA" id="ARBA00023136"/>
    </source>
</evidence>
<accession>A0A955KZW3</accession>
<evidence type="ECO:0000256" key="4">
    <source>
        <dbReference type="ARBA" id="ARBA00022692"/>
    </source>
</evidence>
<evidence type="ECO:0000256" key="9">
    <source>
        <dbReference type="RuleBase" id="RU365087"/>
    </source>
</evidence>
<dbReference type="GO" id="GO:0009306">
    <property type="term" value="P:protein secretion"/>
    <property type="evidence" value="ECO:0007669"/>
    <property type="project" value="UniProtKB-UniRule"/>
</dbReference>
<evidence type="ECO:0000256" key="1">
    <source>
        <dbReference type="ARBA" id="ARBA00004141"/>
    </source>
</evidence>
<keyword evidence="3 9" id="KW-0813">Transport</keyword>
<feature type="transmembrane region" description="Helical" evidence="9">
    <location>
        <begin position="52"/>
        <end position="74"/>
    </location>
</feature>
<comment type="function">
    <text evidence="9">Involved in protein export. Participates in an early event of protein translocation.</text>
</comment>
<dbReference type="GO" id="GO:0015450">
    <property type="term" value="F:protein-transporting ATPase activity"/>
    <property type="evidence" value="ECO:0007669"/>
    <property type="project" value="UniProtKB-UniRule"/>
</dbReference>
<evidence type="ECO:0000256" key="5">
    <source>
        <dbReference type="ARBA" id="ARBA00022927"/>
    </source>
</evidence>
<dbReference type="Proteomes" id="UP000760819">
    <property type="component" value="Unassembled WGS sequence"/>
</dbReference>
<sequence>MDLVSILKYVVVIDCIVLIVVVVLQNRSGGLGAVFGGGGGEAYRSKRGMEAVLFNVTIVCGIVLGVASLMIAILSV</sequence>
<organism evidence="10 11">
    <name type="scientific">Candidatus Dojkabacteria bacterium</name>
    <dbReference type="NCBI Taxonomy" id="2099670"/>
    <lineage>
        <taxon>Bacteria</taxon>
        <taxon>Candidatus Dojkabacteria</taxon>
    </lineage>
</organism>
<reference evidence="10" key="2">
    <citation type="journal article" date="2021" name="Microbiome">
        <title>Successional dynamics and alternative stable states in a saline activated sludge microbial community over 9 years.</title>
        <authorList>
            <person name="Wang Y."/>
            <person name="Ye J."/>
            <person name="Ju F."/>
            <person name="Liu L."/>
            <person name="Boyd J.A."/>
            <person name="Deng Y."/>
            <person name="Parks D.H."/>
            <person name="Jiang X."/>
            <person name="Yin X."/>
            <person name="Woodcroft B.J."/>
            <person name="Tyson G.W."/>
            <person name="Hugenholtz P."/>
            <person name="Polz M.F."/>
            <person name="Zhang T."/>
        </authorList>
    </citation>
    <scope>NUCLEOTIDE SEQUENCE</scope>
    <source>
        <strain evidence="10">HKST-UBA12</strain>
    </source>
</reference>
<dbReference type="GO" id="GO:0005886">
    <property type="term" value="C:plasma membrane"/>
    <property type="evidence" value="ECO:0007669"/>
    <property type="project" value="UniProtKB-SubCell"/>
</dbReference>
<evidence type="ECO:0000256" key="7">
    <source>
        <dbReference type="ARBA" id="ARBA00023010"/>
    </source>
</evidence>
<dbReference type="Pfam" id="PF03840">
    <property type="entry name" value="SecG"/>
    <property type="match status" value="1"/>
</dbReference>
<comment type="similarity">
    <text evidence="2 9">Belongs to the SecG family.</text>
</comment>
<dbReference type="InterPro" id="IPR004692">
    <property type="entry name" value="SecG"/>
</dbReference>
<keyword evidence="5 9" id="KW-0653">Protein transport</keyword>
<dbReference type="EMBL" id="JAGQLI010000197">
    <property type="protein sequence ID" value="MCA9379474.1"/>
    <property type="molecule type" value="Genomic_DNA"/>
</dbReference>
<dbReference type="NCBIfam" id="TIGR00810">
    <property type="entry name" value="secG"/>
    <property type="match status" value="1"/>
</dbReference>
<evidence type="ECO:0000256" key="3">
    <source>
        <dbReference type="ARBA" id="ARBA00022448"/>
    </source>
</evidence>
<keyword evidence="9" id="KW-1003">Cell membrane</keyword>
<keyword evidence="8 9" id="KW-0472">Membrane</keyword>
<gene>
    <name evidence="10" type="primary">secG</name>
    <name evidence="10" type="ORF">KC640_03530</name>
</gene>
<evidence type="ECO:0000256" key="2">
    <source>
        <dbReference type="ARBA" id="ARBA00008445"/>
    </source>
</evidence>
<name>A0A955KZW3_9BACT</name>
<protein>
    <recommendedName>
        <fullName evidence="9">Protein-export membrane protein SecG</fullName>
    </recommendedName>
</protein>
<evidence type="ECO:0000313" key="11">
    <source>
        <dbReference type="Proteomes" id="UP000760819"/>
    </source>
</evidence>
<keyword evidence="4 9" id="KW-0812">Transmembrane</keyword>
<dbReference type="AlphaFoldDB" id="A0A955KZW3"/>
<evidence type="ECO:0000313" key="10">
    <source>
        <dbReference type="EMBL" id="MCA9379474.1"/>
    </source>
</evidence>
<feature type="transmembrane region" description="Helical" evidence="9">
    <location>
        <begin position="6"/>
        <end position="24"/>
    </location>
</feature>
<keyword evidence="7 9" id="KW-0811">Translocation</keyword>
<proteinExistence type="inferred from homology"/>
<comment type="caution">
    <text evidence="10">The sequence shown here is derived from an EMBL/GenBank/DDBJ whole genome shotgun (WGS) entry which is preliminary data.</text>
</comment>
<comment type="subcellular location">
    <subcellularLocation>
        <location evidence="9">Cell membrane</location>
        <topology evidence="9">Multi-pass membrane protein</topology>
    </subcellularLocation>
    <subcellularLocation>
        <location evidence="1">Membrane</location>
        <topology evidence="1">Multi-pass membrane protein</topology>
    </subcellularLocation>
</comment>
<keyword evidence="6 9" id="KW-1133">Transmembrane helix</keyword>
<evidence type="ECO:0000256" key="6">
    <source>
        <dbReference type="ARBA" id="ARBA00022989"/>
    </source>
</evidence>
<reference evidence="10" key="1">
    <citation type="submission" date="2020-04" db="EMBL/GenBank/DDBJ databases">
        <authorList>
            <person name="Zhang T."/>
        </authorList>
    </citation>
    <scope>NUCLEOTIDE SEQUENCE</scope>
    <source>
        <strain evidence="10">HKST-UBA12</strain>
    </source>
</reference>